<gene>
    <name evidence="1" type="ORF">RF55_12504</name>
</gene>
<dbReference type="EMBL" id="LBMM01009515">
    <property type="protein sequence ID" value="KMQ88070.1"/>
    <property type="molecule type" value="Genomic_DNA"/>
</dbReference>
<organism evidence="1 2">
    <name type="scientific">Lasius niger</name>
    <name type="common">Black garden ant</name>
    <dbReference type="NCBI Taxonomy" id="67767"/>
    <lineage>
        <taxon>Eukaryota</taxon>
        <taxon>Metazoa</taxon>
        <taxon>Ecdysozoa</taxon>
        <taxon>Arthropoda</taxon>
        <taxon>Hexapoda</taxon>
        <taxon>Insecta</taxon>
        <taxon>Pterygota</taxon>
        <taxon>Neoptera</taxon>
        <taxon>Endopterygota</taxon>
        <taxon>Hymenoptera</taxon>
        <taxon>Apocrita</taxon>
        <taxon>Aculeata</taxon>
        <taxon>Formicoidea</taxon>
        <taxon>Formicidae</taxon>
        <taxon>Formicinae</taxon>
        <taxon>Lasius</taxon>
        <taxon>Lasius</taxon>
    </lineage>
</organism>
<keyword evidence="2" id="KW-1185">Reference proteome</keyword>
<evidence type="ECO:0000313" key="2">
    <source>
        <dbReference type="Proteomes" id="UP000036403"/>
    </source>
</evidence>
<accession>A0A0J7N5X8</accession>
<name>A0A0J7N5X8_LASNI</name>
<evidence type="ECO:0000313" key="1">
    <source>
        <dbReference type="EMBL" id="KMQ88070.1"/>
    </source>
</evidence>
<reference evidence="1 2" key="1">
    <citation type="submission" date="2015-04" db="EMBL/GenBank/DDBJ databases">
        <title>Lasius niger genome sequencing.</title>
        <authorList>
            <person name="Konorov E.A."/>
            <person name="Nikitin M.A."/>
            <person name="Kirill M.V."/>
            <person name="Chang P."/>
        </authorList>
    </citation>
    <scope>NUCLEOTIDE SEQUENCE [LARGE SCALE GENOMIC DNA]</scope>
    <source>
        <tissue evidence="1">Whole</tissue>
    </source>
</reference>
<dbReference type="Proteomes" id="UP000036403">
    <property type="component" value="Unassembled WGS sequence"/>
</dbReference>
<sequence>MRKAIACVLTCLEDNAPSTYKGNVSRATRMITSHVEELFSCAMKLELARNYMATRIKLQDGQIRILYSELSILRTSLRSCGCLLQEHSWNISDLSLVAERGLSLRLMSPDRVRRSPSMLRGDETNSGMEHNQLSILGSSVPLGEEQIDSAGGDTLIAEMTRVEVSIDRINSEISNKTASLLELDAAADTALANIFSYDLGDD</sequence>
<proteinExistence type="predicted"/>
<comment type="caution">
    <text evidence="1">The sequence shown here is derived from an EMBL/GenBank/DDBJ whole genome shotgun (WGS) entry which is preliminary data.</text>
</comment>
<dbReference type="AlphaFoldDB" id="A0A0J7N5X8"/>
<dbReference type="PaxDb" id="67767-A0A0J7N5X8"/>
<protein>
    <submittedName>
        <fullName evidence="1">Uncharacterized protein</fullName>
    </submittedName>
</protein>